<dbReference type="PROSITE" id="PS00455">
    <property type="entry name" value="AMP_BINDING"/>
    <property type="match status" value="1"/>
</dbReference>
<dbReference type="EC" id="6.2.1.1" evidence="2"/>
<evidence type="ECO:0000259" key="9">
    <source>
        <dbReference type="Pfam" id="PF16177"/>
    </source>
</evidence>
<evidence type="ECO:0000313" key="10">
    <source>
        <dbReference type="EMBL" id="MFC7603837.1"/>
    </source>
</evidence>
<keyword evidence="6" id="KW-0007">Acetylation</keyword>
<protein>
    <recommendedName>
        <fullName evidence="2">acetate--CoA ligase</fullName>
        <ecNumber evidence="2">6.2.1.1</ecNumber>
    </recommendedName>
</protein>
<comment type="caution">
    <text evidence="10">The sequence shown here is derived from an EMBL/GenBank/DDBJ whole genome shotgun (WGS) entry which is preliminary data.</text>
</comment>
<dbReference type="InterPro" id="IPR042099">
    <property type="entry name" value="ANL_N_sf"/>
</dbReference>
<dbReference type="Proteomes" id="UP001596514">
    <property type="component" value="Unassembled WGS sequence"/>
</dbReference>
<evidence type="ECO:0000259" key="8">
    <source>
        <dbReference type="Pfam" id="PF13193"/>
    </source>
</evidence>
<dbReference type="SUPFAM" id="SSF56801">
    <property type="entry name" value="Acetyl-CoA synthetase-like"/>
    <property type="match status" value="1"/>
</dbReference>
<organism evidence="10 11">
    <name type="scientific">Streptosporangium amethystogenes subsp. fukuiense</name>
    <dbReference type="NCBI Taxonomy" id="698418"/>
    <lineage>
        <taxon>Bacteria</taxon>
        <taxon>Bacillati</taxon>
        <taxon>Actinomycetota</taxon>
        <taxon>Actinomycetes</taxon>
        <taxon>Streptosporangiales</taxon>
        <taxon>Streptosporangiaceae</taxon>
        <taxon>Streptosporangium</taxon>
    </lineage>
</organism>
<dbReference type="RefSeq" id="WP_343976029.1">
    <property type="nucleotide sequence ID" value="NZ_BAAAGK010000133.1"/>
</dbReference>
<dbReference type="InterPro" id="IPR025110">
    <property type="entry name" value="AMP-bd_C"/>
</dbReference>
<dbReference type="PANTHER" id="PTHR24095:SF14">
    <property type="entry name" value="ACETYL-COENZYME A SYNTHETASE 1"/>
    <property type="match status" value="1"/>
</dbReference>
<feature type="domain" description="AMP-dependent synthetase/ligase" evidence="7">
    <location>
        <begin position="100"/>
        <end position="485"/>
    </location>
</feature>
<evidence type="ECO:0000259" key="7">
    <source>
        <dbReference type="Pfam" id="PF00501"/>
    </source>
</evidence>
<dbReference type="Pfam" id="PF13193">
    <property type="entry name" value="AMP-binding_C"/>
    <property type="match status" value="1"/>
</dbReference>
<evidence type="ECO:0000256" key="3">
    <source>
        <dbReference type="ARBA" id="ARBA00022598"/>
    </source>
</evidence>
<comment type="similarity">
    <text evidence="1">Belongs to the ATP-dependent AMP-binding enzyme family.</text>
</comment>
<dbReference type="InterPro" id="IPR032387">
    <property type="entry name" value="ACAS_N"/>
</dbReference>
<accession>A0ABW2T5T6</accession>
<keyword evidence="4" id="KW-0547">Nucleotide-binding</keyword>
<dbReference type="InterPro" id="IPR045851">
    <property type="entry name" value="AMP-bd_C_sf"/>
</dbReference>
<evidence type="ECO:0000256" key="2">
    <source>
        <dbReference type="ARBA" id="ARBA00013275"/>
    </source>
</evidence>
<dbReference type="Gene3D" id="3.30.300.30">
    <property type="match status" value="1"/>
</dbReference>
<dbReference type="Gene3D" id="3.40.50.12780">
    <property type="entry name" value="N-terminal domain of ligase-like"/>
    <property type="match status" value="1"/>
</dbReference>
<feature type="domain" description="Acetyl-coenzyme A synthetase N-terminal" evidence="9">
    <location>
        <begin position="38"/>
        <end position="90"/>
    </location>
</feature>
<gene>
    <name evidence="10" type="ORF">ACFQVD_27355</name>
</gene>
<dbReference type="PANTHER" id="PTHR24095">
    <property type="entry name" value="ACETYL-COENZYME A SYNTHETASE"/>
    <property type="match status" value="1"/>
</dbReference>
<keyword evidence="3" id="KW-0436">Ligase</keyword>
<dbReference type="Pfam" id="PF16177">
    <property type="entry name" value="ACAS_N"/>
    <property type="match status" value="1"/>
</dbReference>
<dbReference type="Pfam" id="PF00501">
    <property type="entry name" value="AMP-binding"/>
    <property type="match status" value="1"/>
</dbReference>
<evidence type="ECO:0000256" key="1">
    <source>
        <dbReference type="ARBA" id="ARBA00006432"/>
    </source>
</evidence>
<dbReference type="EMBL" id="JBHTEE010000001">
    <property type="protein sequence ID" value="MFC7603837.1"/>
    <property type="molecule type" value="Genomic_DNA"/>
</dbReference>
<feature type="domain" description="AMP-binding enzyme C-terminal" evidence="8">
    <location>
        <begin position="538"/>
        <end position="615"/>
    </location>
</feature>
<keyword evidence="11" id="KW-1185">Reference proteome</keyword>
<evidence type="ECO:0000313" key="11">
    <source>
        <dbReference type="Proteomes" id="UP001596514"/>
    </source>
</evidence>
<evidence type="ECO:0000256" key="6">
    <source>
        <dbReference type="ARBA" id="ARBA00022990"/>
    </source>
</evidence>
<sequence length="652" mass="70486">MNVDELNRLPVAWEPDPADFPGTPLGRMAARHGIATFEEVAARAAADPEWFWGAAADDVLRWLRPYDKVLDLSDGPQFPHFFKGGGLNWADYAVDRWVEEGRGDDEAVVWEGDDGSVRTVTYGELKEQIDRAAGAFAARGVGMGDVVALYLPMVPEAVVVVLAAAKIGAVVAPFFSGFGPTPVRERLLDSGARLMVTADGFERRGRLVPMKETFDEAAEDLPGLRNVLVLRRLGRDAPMTAGRDEWWDEALAAAEPVTETPVLDAETPCILLYSSGSTGRPKGCLHTHSGLPFKFAQEARHGYGLDSGDRLLWLTDMGWVMGVYTVTAALSNGATAVLYEGTADHPTPDRLWSLVERHRVTVLGVSPTLVRILAGLGDRWPDAHELPDLRAICSTGEPWNLEPWWWCFRHVGKGRLPIVNMSGGTECGASIVSGSVHRPIKPAGFSGPTLGMAADVFDPDGRSIRGAVGELVVRGPWPGITKGLWDGPERYLQTYWSRYPGNWQQGDFAYVDADGHWFLLGRSDDTIMLAGKRVGPAEIESLLVDDPEVIEAAAVGVPDELKGEALVCFVVLADGADPAEVLPRLEASVVAREGKATRPKAVHAVPALPKTRNGKVLRRVARAVYIGADPGDVTALESPEPLASLPRQANTA</sequence>
<dbReference type="InterPro" id="IPR020845">
    <property type="entry name" value="AMP-binding_CS"/>
</dbReference>
<evidence type="ECO:0000256" key="5">
    <source>
        <dbReference type="ARBA" id="ARBA00022840"/>
    </source>
</evidence>
<proteinExistence type="inferred from homology"/>
<dbReference type="InterPro" id="IPR000873">
    <property type="entry name" value="AMP-dep_synth/lig_dom"/>
</dbReference>
<keyword evidence="5" id="KW-0067">ATP-binding</keyword>
<name>A0ABW2T5T6_9ACTN</name>
<reference evidence="11" key="1">
    <citation type="journal article" date="2019" name="Int. J. Syst. Evol. Microbiol.">
        <title>The Global Catalogue of Microorganisms (GCM) 10K type strain sequencing project: providing services to taxonomists for standard genome sequencing and annotation.</title>
        <authorList>
            <consortium name="The Broad Institute Genomics Platform"/>
            <consortium name="The Broad Institute Genome Sequencing Center for Infectious Disease"/>
            <person name="Wu L."/>
            <person name="Ma J."/>
        </authorList>
    </citation>
    <scope>NUCLEOTIDE SEQUENCE [LARGE SCALE GENOMIC DNA]</scope>
    <source>
        <strain evidence="11">JCM 10083</strain>
    </source>
</reference>
<evidence type="ECO:0000256" key="4">
    <source>
        <dbReference type="ARBA" id="ARBA00022741"/>
    </source>
</evidence>